<feature type="compositionally biased region" description="Polar residues" evidence="1">
    <location>
        <begin position="177"/>
        <end position="193"/>
    </location>
</feature>
<protein>
    <submittedName>
        <fullName evidence="2">Uncharacterized protein</fullName>
    </submittedName>
</protein>
<organism evidence="2 3">
    <name type="scientific">Ephemerocybe angulata</name>
    <dbReference type="NCBI Taxonomy" id="980116"/>
    <lineage>
        <taxon>Eukaryota</taxon>
        <taxon>Fungi</taxon>
        <taxon>Dikarya</taxon>
        <taxon>Basidiomycota</taxon>
        <taxon>Agaricomycotina</taxon>
        <taxon>Agaricomycetes</taxon>
        <taxon>Agaricomycetidae</taxon>
        <taxon>Agaricales</taxon>
        <taxon>Agaricineae</taxon>
        <taxon>Psathyrellaceae</taxon>
        <taxon>Ephemerocybe</taxon>
    </lineage>
</organism>
<feature type="region of interest" description="Disordered" evidence="1">
    <location>
        <begin position="354"/>
        <end position="392"/>
    </location>
</feature>
<feature type="compositionally biased region" description="Basic and acidic residues" evidence="1">
    <location>
        <begin position="234"/>
        <end position="243"/>
    </location>
</feature>
<feature type="compositionally biased region" description="Polar residues" evidence="1">
    <location>
        <begin position="26"/>
        <end position="38"/>
    </location>
</feature>
<evidence type="ECO:0000256" key="1">
    <source>
        <dbReference type="SAM" id="MobiDB-lite"/>
    </source>
</evidence>
<feature type="compositionally biased region" description="Polar residues" evidence="1">
    <location>
        <begin position="1"/>
        <end position="11"/>
    </location>
</feature>
<proteinExistence type="predicted"/>
<feature type="region of interest" description="Disordered" evidence="1">
    <location>
        <begin position="208"/>
        <end position="270"/>
    </location>
</feature>
<name>A0A8H6HPJ2_9AGAR</name>
<evidence type="ECO:0000313" key="3">
    <source>
        <dbReference type="Proteomes" id="UP000521943"/>
    </source>
</evidence>
<feature type="compositionally biased region" description="Polar residues" evidence="1">
    <location>
        <begin position="209"/>
        <end position="229"/>
    </location>
</feature>
<feature type="region of interest" description="Disordered" evidence="1">
    <location>
        <begin position="142"/>
        <end position="194"/>
    </location>
</feature>
<feature type="compositionally biased region" description="Basic and acidic residues" evidence="1">
    <location>
        <begin position="12"/>
        <end position="24"/>
    </location>
</feature>
<accession>A0A8H6HPJ2</accession>
<gene>
    <name evidence="2" type="ORF">DFP72DRAFT_851973</name>
</gene>
<dbReference type="EMBL" id="JACGCI010000059">
    <property type="protein sequence ID" value="KAF6749997.1"/>
    <property type="molecule type" value="Genomic_DNA"/>
</dbReference>
<feature type="compositionally biased region" description="Basic and acidic residues" evidence="1">
    <location>
        <begin position="165"/>
        <end position="176"/>
    </location>
</feature>
<keyword evidence="3" id="KW-1185">Reference proteome</keyword>
<comment type="caution">
    <text evidence="2">The sequence shown here is derived from an EMBL/GenBank/DDBJ whole genome shotgun (WGS) entry which is preliminary data.</text>
</comment>
<sequence>MTNDRGISNGRSNKDLARLEHPRTNDCPSSDPSNQHGASSEPPKAPTLTIQGGFQGARLPGGRTDVSGGLDGRAALDHGWRKEDEEWRRVGGAKRTHTATKPTTLPDYPKTRAERQTPRLASERSVVSCGFDGLAALEHGWMKEKGGKRMTSKKPQESTQSNELIEPKKSKNDPKTQIRTQNPTQNPTQNIVTNAPYLHHRRPYKRLNSLPSTKFGNVISNRPNPNIGSIMSRPRNERGDRSLGARKWRRGSKWKGKEEGGRKGRVRRGRSMRKCVERVWMWSRRGLRGRGRGMVPVTTRSEARGRTSGWWAWTIVGRAEGYGLRRTNLNDGRQVEVGVFGSWVEVGLERDVGRGGEGDAKADGKGEGHKKSEEEERVLTNDNEPRCSGDRRELGGVAVGVDEVPRSAKYLWNEQQGEISRDSKQYEGGMAYNTVLRTVNIMTTKKPIAGKGCATCARRGCSSSRRKRLFHAERIVRNPSSLLVSPGFGLDAGSSDSSPGRGGSNRIEETALTKTMRVSFINLLTALGALASLATAYRDDYTFAARDYLDELTTSTRSLDRREMLADIAIRDLLDELADRLEARAPGDQIQCSSCSMKFPGTSEGHKQMTGILQVLGLTNYLASQKVAQTSSVHLELRSPGLARVQIG</sequence>
<dbReference type="AlphaFoldDB" id="A0A8H6HPJ2"/>
<feature type="compositionally biased region" description="Basic and acidic residues" evidence="1">
    <location>
        <begin position="74"/>
        <end position="89"/>
    </location>
</feature>
<feature type="region of interest" description="Disordered" evidence="1">
    <location>
        <begin position="1"/>
        <end position="124"/>
    </location>
</feature>
<reference evidence="2 3" key="1">
    <citation type="submission" date="2020-07" db="EMBL/GenBank/DDBJ databases">
        <title>Comparative genomics of pyrophilous fungi reveals a link between fire events and developmental genes.</title>
        <authorList>
            <consortium name="DOE Joint Genome Institute"/>
            <person name="Steindorff A.S."/>
            <person name="Carver A."/>
            <person name="Calhoun S."/>
            <person name="Stillman K."/>
            <person name="Liu H."/>
            <person name="Lipzen A."/>
            <person name="Pangilinan J."/>
            <person name="Labutti K."/>
            <person name="Bruns T.D."/>
            <person name="Grigoriev I.V."/>
        </authorList>
    </citation>
    <scope>NUCLEOTIDE SEQUENCE [LARGE SCALE GENOMIC DNA]</scope>
    <source>
        <strain evidence="2 3">CBS 144469</strain>
    </source>
</reference>
<dbReference type="Proteomes" id="UP000521943">
    <property type="component" value="Unassembled WGS sequence"/>
</dbReference>
<evidence type="ECO:0000313" key="2">
    <source>
        <dbReference type="EMBL" id="KAF6749997.1"/>
    </source>
</evidence>
<feature type="compositionally biased region" description="Basic residues" evidence="1">
    <location>
        <begin position="244"/>
        <end position="254"/>
    </location>
</feature>